<comment type="caution">
    <text evidence="1">The sequence shown here is derived from an EMBL/GenBank/DDBJ whole genome shotgun (WGS) entry which is preliminary data.</text>
</comment>
<reference evidence="1" key="1">
    <citation type="submission" date="2019-04" db="EMBL/GenBank/DDBJ databases">
        <title>Sequencing of skin fungus with MAO and IRED activity.</title>
        <authorList>
            <person name="Marsaioli A.J."/>
            <person name="Bonatto J.M.C."/>
            <person name="Reis Junior O."/>
        </authorList>
    </citation>
    <scope>NUCLEOTIDE SEQUENCE</scope>
    <source>
        <strain evidence="1">30M1</strain>
    </source>
</reference>
<dbReference type="EMBL" id="SWKU01000007">
    <property type="protein sequence ID" value="KAF3004883.1"/>
    <property type="molecule type" value="Genomic_DNA"/>
</dbReference>
<dbReference type="Proteomes" id="UP000801428">
    <property type="component" value="Unassembled WGS sequence"/>
</dbReference>
<evidence type="ECO:0000313" key="2">
    <source>
        <dbReference type="Proteomes" id="UP000801428"/>
    </source>
</evidence>
<evidence type="ECO:0000313" key="1">
    <source>
        <dbReference type="EMBL" id="KAF3004883.1"/>
    </source>
</evidence>
<dbReference type="AlphaFoldDB" id="A0A9P4TIH6"/>
<name>A0A9P4TIH6_CURKU</name>
<dbReference type="OrthoDB" id="5410741at2759"/>
<keyword evidence="2" id="KW-1185">Reference proteome</keyword>
<sequence length="137" mass="15981">MDTPLTLIIRLYISSTLNAREFEPDNLVVNEEKTANVVHFAAWINYYEKAEELAFYNDEYDDFKPIKPPRKPRKRKAESEAEHALRIIKWEAEKARAAEITRPGNGMRASYYTERILPVYHEALQSLTSGRISYIES</sequence>
<protein>
    <submittedName>
        <fullName evidence="1">Uncharacterized protein</fullName>
    </submittedName>
</protein>
<organism evidence="1 2">
    <name type="scientific">Curvularia kusanoi</name>
    <name type="common">Cochliobolus kusanoi</name>
    <dbReference type="NCBI Taxonomy" id="90978"/>
    <lineage>
        <taxon>Eukaryota</taxon>
        <taxon>Fungi</taxon>
        <taxon>Dikarya</taxon>
        <taxon>Ascomycota</taxon>
        <taxon>Pezizomycotina</taxon>
        <taxon>Dothideomycetes</taxon>
        <taxon>Pleosporomycetidae</taxon>
        <taxon>Pleosporales</taxon>
        <taxon>Pleosporineae</taxon>
        <taxon>Pleosporaceae</taxon>
        <taxon>Curvularia</taxon>
    </lineage>
</organism>
<gene>
    <name evidence="1" type="ORF">E8E13_006110</name>
</gene>
<accession>A0A9P4TIH6</accession>
<proteinExistence type="predicted"/>